<organism evidence="2 3">
    <name type="scientific">Loxostege sticticalis</name>
    <name type="common">Beet webworm moth</name>
    <dbReference type="NCBI Taxonomy" id="481309"/>
    <lineage>
        <taxon>Eukaryota</taxon>
        <taxon>Metazoa</taxon>
        <taxon>Ecdysozoa</taxon>
        <taxon>Arthropoda</taxon>
        <taxon>Hexapoda</taxon>
        <taxon>Insecta</taxon>
        <taxon>Pterygota</taxon>
        <taxon>Neoptera</taxon>
        <taxon>Endopterygota</taxon>
        <taxon>Lepidoptera</taxon>
        <taxon>Glossata</taxon>
        <taxon>Ditrysia</taxon>
        <taxon>Pyraloidea</taxon>
        <taxon>Crambidae</taxon>
        <taxon>Pyraustinae</taxon>
        <taxon>Loxostege</taxon>
    </lineage>
</organism>
<evidence type="ECO:0000313" key="3">
    <source>
        <dbReference type="Proteomes" id="UP001549921"/>
    </source>
</evidence>
<name>A0ABD0SXV2_LOXSC</name>
<sequence length="339" mass="39141">MFLRYNSSVIRTQREFRRRFPHRPAPIGRTIRRFATRLEATGSTLDRPKSGRPRTGRSAENIDAVREDVEECPETSTRRRATQLGISRRTLQRILVKDLKMFPYKTQMTHQLLPADHRARLDYCQRVINLNLEEDDFPSKLVMSDEAHFHLSGHVNKQNQGLKTETPLHPLKVTVWCGICVDRVIGPYFFEDAGGNAITVTGERYRTMLREFLIPSLDELGLEHIWFQQDGATAHTARDTMDLVRDAFPGRVISRFGDLPWPARSPDLSSPDFFLWGFLKSRVYVNKPQTLAALKENIRQEITNISQEVLRQVMQNVINRAQMCINSGGHRLKDIIFKS</sequence>
<dbReference type="EMBL" id="JBEDNZ010000014">
    <property type="protein sequence ID" value="KAL0829673.1"/>
    <property type="molecule type" value="Genomic_DNA"/>
</dbReference>
<dbReference type="InterPro" id="IPR036397">
    <property type="entry name" value="RNaseH_sf"/>
</dbReference>
<dbReference type="Proteomes" id="UP001549921">
    <property type="component" value="Unassembled WGS sequence"/>
</dbReference>
<reference evidence="2 3" key="1">
    <citation type="submission" date="2024-06" db="EMBL/GenBank/DDBJ databases">
        <title>A chromosome-level genome assembly of beet webworm, Loxostege sticticalis.</title>
        <authorList>
            <person name="Zhang Y."/>
        </authorList>
    </citation>
    <scope>NUCLEOTIDE SEQUENCE [LARGE SCALE GENOMIC DNA]</scope>
    <source>
        <strain evidence="2">AQ028</strain>
        <tissue evidence="2">Male pupae</tissue>
    </source>
</reference>
<dbReference type="Gene3D" id="3.30.420.10">
    <property type="entry name" value="Ribonuclease H-like superfamily/Ribonuclease H"/>
    <property type="match status" value="1"/>
</dbReference>
<accession>A0ABD0SXV2</accession>
<evidence type="ECO:0000259" key="1">
    <source>
        <dbReference type="Pfam" id="PF16087"/>
    </source>
</evidence>
<protein>
    <recommendedName>
        <fullName evidence="1">DUF4817 domain-containing protein</fullName>
    </recommendedName>
</protein>
<feature type="domain" description="DUF4817" evidence="1">
    <location>
        <begin position="6"/>
        <end position="44"/>
    </location>
</feature>
<comment type="caution">
    <text evidence="2">The sequence shown here is derived from an EMBL/GenBank/DDBJ whole genome shotgun (WGS) entry which is preliminary data.</text>
</comment>
<proteinExistence type="predicted"/>
<gene>
    <name evidence="2" type="ORF">ABMA28_003179</name>
</gene>
<dbReference type="InterPro" id="IPR032135">
    <property type="entry name" value="DUF4817"/>
</dbReference>
<dbReference type="AlphaFoldDB" id="A0ABD0SXV2"/>
<dbReference type="PANTHER" id="PTHR47326">
    <property type="entry name" value="TRANSPOSABLE ELEMENT TC3 TRANSPOSASE-LIKE PROTEIN"/>
    <property type="match status" value="1"/>
</dbReference>
<dbReference type="PANTHER" id="PTHR47326:SF1">
    <property type="entry name" value="HTH PSQ-TYPE DOMAIN-CONTAINING PROTEIN"/>
    <property type="match status" value="1"/>
</dbReference>
<dbReference type="Pfam" id="PF16087">
    <property type="entry name" value="DUF4817"/>
    <property type="match status" value="1"/>
</dbReference>
<evidence type="ECO:0000313" key="2">
    <source>
        <dbReference type="EMBL" id="KAL0829673.1"/>
    </source>
</evidence>